<reference evidence="2" key="1">
    <citation type="submission" date="2020-04" db="EMBL/GenBank/DDBJ databases">
        <title>Nitratireductor sp. nov. isolated from mangrove soil.</title>
        <authorList>
            <person name="Ye Y."/>
        </authorList>
    </citation>
    <scope>NUCLEOTIDE SEQUENCE</scope>
    <source>
        <strain evidence="2">SY7</strain>
    </source>
</reference>
<dbReference type="KEGG" id="niy:FQ775_01120"/>
<dbReference type="AlphaFoldDB" id="A0A5B8KU33"/>
<evidence type="ECO:0000313" key="2">
    <source>
        <dbReference type="EMBL" id="QDY99082.1"/>
    </source>
</evidence>
<keyword evidence="1" id="KW-1133">Transmembrane helix</keyword>
<sequence>MTIAIQIANFSCGSVGSGRYIVVISPEKFRNGKSGPTPSPTTQSWIAVLQPIRAVLLLIVVFGEFLRRLDQFVGRFLRRATGSGFVRLFGIVLATATFLSVVLASYQVLQEISDRTDERRRERWEVIRQLRVDAASPVLDPETRGSALTHLVRLTGSIRHLVISCEKTGVVLDGECTRQPELTFVQFAPSIERNPTIVALVFDEVAKWLVGAPTAPDCGQMMRFGTPGIYENEACYFGSWKSDDTLTDVFDLGGRARVSYDTWNAEFSNVHFHLLNADNAVLNGMTLRNSRFEWSDFHNAVIGTELDETDMRGMRFEKTDLSHAGLQGYLDGLSVHDSNLTGTGIRFVVDSSKEKPSYSLTGSWAWADYPPIVYADRANITREALAQIQLCDPRYRESWETAKNDGIPAWRATFSDNRGNDFPSLNLDKIPEGRHNEGVCPALSLEAAEREFPEAYRRVFDFQPS</sequence>
<dbReference type="Pfam" id="PF00805">
    <property type="entry name" value="Pentapeptide"/>
    <property type="match status" value="1"/>
</dbReference>
<proteinExistence type="predicted"/>
<dbReference type="RefSeq" id="WP_146297732.1">
    <property type="nucleotide sequence ID" value="NZ_CP042301.2"/>
</dbReference>
<feature type="transmembrane region" description="Helical" evidence="1">
    <location>
        <begin position="45"/>
        <end position="66"/>
    </location>
</feature>
<keyword evidence="1" id="KW-0812">Transmembrane</keyword>
<dbReference type="Gene3D" id="2.160.20.80">
    <property type="entry name" value="E3 ubiquitin-protein ligase SopA"/>
    <property type="match status" value="1"/>
</dbReference>
<evidence type="ECO:0000313" key="3">
    <source>
        <dbReference type="Proteomes" id="UP000321389"/>
    </source>
</evidence>
<keyword evidence="3" id="KW-1185">Reference proteome</keyword>
<dbReference type="EMBL" id="CP042301">
    <property type="protein sequence ID" value="QDY99082.1"/>
    <property type="molecule type" value="Genomic_DNA"/>
</dbReference>
<protein>
    <submittedName>
        <fullName evidence="2">Pentapeptide repeat-containing protein</fullName>
    </submittedName>
</protein>
<feature type="transmembrane region" description="Helical" evidence="1">
    <location>
        <begin position="86"/>
        <end position="109"/>
    </location>
</feature>
<dbReference type="OrthoDB" id="8084215at2"/>
<dbReference type="SUPFAM" id="SSF141571">
    <property type="entry name" value="Pentapeptide repeat-like"/>
    <property type="match status" value="1"/>
</dbReference>
<name>A0A5B8KU33_9HYPH</name>
<dbReference type="InterPro" id="IPR001646">
    <property type="entry name" value="5peptide_repeat"/>
</dbReference>
<organism evidence="2 3">
    <name type="scientific">Nitratireductor mangrovi</name>
    <dbReference type="NCBI Taxonomy" id="2599600"/>
    <lineage>
        <taxon>Bacteria</taxon>
        <taxon>Pseudomonadati</taxon>
        <taxon>Pseudomonadota</taxon>
        <taxon>Alphaproteobacteria</taxon>
        <taxon>Hyphomicrobiales</taxon>
        <taxon>Phyllobacteriaceae</taxon>
        <taxon>Nitratireductor</taxon>
    </lineage>
</organism>
<dbReference type="Proteomes" id="UP000321389">
    <property type="component" value="Chromosome"/>
</dbReference>
<accession>A0A5B8KU33</accession>
<keyword evidence="1" id="KW-0472">Membrane</keyword>
<gene>
    <name evidence="2" type="ORF">FQ775_01120</name>
</gene>
<evidence type="ECO:0000256" key="1">
    <source>
        <dbReference type="SAM" id="Phobius"/>
    </source>
</evidence>